<protein>
    <recommendedName>
        <fullName evidence="3">Chloramphenicol acetyltransferase</fullName>
    </recommendedName>
</protein>
<evidence type="ECO:0008006" key="3">
    <source>
        <dbReference type="Google" id="ProtNLM"/>
    </source>
</evidence>
<comment type="caution">
    <text evidence="1">The sequence shown here is derived from an EMBL/GenBank/DDBJ whole genome shotgun (WGS) entry which is preliminary data.</text>
</comment>
<dbReference type="EMBL" id="MNQH01000038">
    <property type="protein sequence ID" value="OKY93353.1"/>
    <property type="molecule type" value="Genomic_DNA"/>
</dbReference>
<evidence type="ECO:0000313" key="1">
    <source>
        <dbReference type="EMBL" id="OKY93353.1"/>
    </source>
</evidence>
<name>A0A1Q6F348_9BACT</name>
<dbReference type="RefSeq" id="WP_178765452.1">
    <property type="nucleotide sequence ID" value="NZ_BAAFLA010000010.1"/>
</dbReference>
<dbReference type="AlphaFoldDB" id="A0A1Q6F348"/>
<proteinExistence type="predicted"/>
<dbReference type="Gene3D" id="3.30.559.10">
    <property type="entry name" value="Chloramphenicol acetyltransferase-like domain"/>
    <property type="match status" value="1"/>
</dbReference>
<organism evidence="1 2">
    <name type="scientific">Alistipes putredinis</name>
    <dbReference type="NCBI Taxonomy" id="28117"/>
    <lineage>
        <taxon>Bacteria</taxon>
        <taxon>Pseudomonadati</taxon>
        <taxon>Bacteroidota</taxon>
        <taxon>Bacteroidia</taxon>
        <taxon>Bacteroidales</taxon>
        <taxon>Rikenellaceae</taxon>
        <taxon>Alistipes</taxon>
    </lineage>
</organism>
<dbReference type="SUPFAM" id="SSF52777">
    <property type="entry name" value="CoA-dependent acyltransferases"/>
    <property type="match status" value="1"/>
</dbReference>
<dbReference type="PANTHER" id="PTHR38474">
    <property type="entry name" value="SLR0299 PROTEIN"/>
    <property type="match status" value="1"/>
</dbReference>
<evidence type="ECO:0000313" key="2">
    <source>
        <dbReference type="Proteomes" id="UP000187417"/>
    </source>
</evidence>
<gene>
    <name evidence="1" type="ORF">BHV66_09500</name>
</gene>
<dbReference type="Proteomes" id="UP000187417">
    <property type="component" value="Unassembled WGS sequence"/>
</dbReference>
<dbReference type="InterPro" id="IPR023213">
    <property type="entry name" value="CAT-like_dom_sf"/>
</dbReference>
<dbReference type="InterPro" id="IPR001707">
    <property type="entry name" value="Cmp_AcTrfase"/>
</dbReference>
<reference evidence="1 2" key="1">
    <citation type="journal article" date="2016" name="Nat. Biotechnol.">
        <title>Measurement of bacterial replication rates in microbial communities.</title>
        <authorList>
            <person name="Brown C.T."/>
            <person name="Olm M.R."/>
            <person name="Thomas B.C."/>
            <person name="Banfield J.F."/>
        </authorList>
    </citation>
    <scope>NUCLEOTIDE SEQUENCE [LARGE SCALE GENOMIC DNA]</scope>
    <source>
        <strain evidence="1">CAG:67_53_122</strain>
    </source>
</reference>
<accession>A0A1Q6F348</accession>
<dbReference type="Pfam" id="PF00302">
    <property type="entry name" value="CAT"/>
    <property type="match status" value="1"/>
</dbReference>
<sequence>MKHPVDIDNWNRRENYLFFRDFANPYYSVTSQVDVTEAYIRAKALGIKFSHYAMYASLRAVNSIEALRYRQVDGKVWLYDRIRLNTAVAREDHSFASVIIPYKDTLEKFVAEARGIIAAALRGEGDAYGADSEKDTFVISVNPWYSFTGLQFQFPQNAGENIPLSVFGKIMVDMQGRRTMPVAVSFHHGFVDGYQVGRYWEAFQHNLDTLSM</sequence>
<dbReference type="SMART" id="SM01059">
    <property type="entry name" value="CAT"/>
    <property type="match status" value="1"/>
</dbReference>
<dbReference type="PANTHER" id="PTHR38474:SF1">
    <property type="entry name" value="SLR0299 PROTEIN"/>
    <property type="match status" value="1"/>
</dbReference>
<dbReference type="GO" id="GO:0008811">
    <property type="term" value="F:chloramphenicol O-acetyltransferase activity"/>
    <property type="evidence" value="ECO:0007669"/>
    <property type="project" value="InterPro"/>
</dbReference>